<evidence type="ECO:0000313" key="4">
    <source>
        <dbReference type="Proteomes" id="UP001492380"/>
    </source>
</evidence>
<evidence type="ECO:0000256" key="1">
    <source>
        <dbReference type="SAM" id="MobiDB-lite"/>
    </source>
</evidence>
<comment type="caution">
    <text evidence="3">The sequence shown here is derived from an EMBL/GenBank/DDBJ whole genome shotgun (WGS) entry which is preliminary data.</text>
</comment>
<dbReference type="GO" id="GO:0016787">
    <property type="term" value="F:hydrolase activity"/>
    <property type="evidence" value="ECO:0007669"/>
    <property type="project" value="UniProtKB-KW"/>
</dbReference>
<evidence type="ECO:0000313" key="3">
    <source>
        <dbReference type="EMBL" id="KAK8234079.1"/>
    </source>
</evidence>
<feature type="region of interest" description="Disordered" evidence="1">
    <location>
        <begin position="213"/>
        <end position="235"/>
    </location>
</feature>
<reference evidence="3 4" key="1">
    <citation type="submission" date="2024-04" db="EMBL/GenBank/DDBJ databases">
        <title>Phyllosticta paracitricarpa is synonymous to the EU quarantine fungus P. citricarpa based on phylogenomic analyses.</title>
        <authorList>
            <consortium name="Lawrence Berkeley National Laboratory"/>
            <person name="Van Ingen-Buijs V.A."/>
            <person name="Van Westerhoven A.C."/>
            <person name="Haridas S."/>
            <person name="Skiadas P."/>
            <person name="Martin F."/>
            <person name="Groenewald J.Z."/>
            <person name="Crous P.W."/>
            <person name="Seidl M.F."/>
        </authorList>
    </citation>
    <scope>NUCLEOTIDE SEQUENCE [LARGE SCALE GENOMIC DNA]</scope>
    <source>
        <strain evidence="3 4">CBS 123374</strain>
    </source>
</reference>
<dbReference type="Proteomes" id="UP001492380">
    <property type="component" value="Unassembled WGS sequence"/>
</dbReference>
<proteinExistence type="predicted"/>
<evidence type="ECO:0000259" key="2">
    <source>
        <dbReference type="Pfam" id="PF07859"/>
    </source>
</evidence>
<dbReference type="SUPFAM" id="SSF53474">
    <property type="entry name" value="alpha/beta-Hydrolases"/>
    <property type="match status" value="1"/>
</dbReference>
<protein>
    <submittedName>
        <fullName evidence="3">Alpha/Beta hydrolase protein</fullName>
    </submittedName>
</protein>
<keyword evidence="3" id="KW-0378">Hydrolase</keyword>
<dbReference type="EMBL" id="JBBWRZ010000006">
    <property type="protein sequence ID" value="KAK8234079.1"/>
    <property type="molecule type" value="Genomic_DNA"/>
</dbReference>
<sequence>MRIALINRLLYRGGLPLSANSKFQVRDCASQVRGVQSVTVPCRSNGSIQLSILPPSSSSSSSSTSPILLYLPAGPLLPDHARPDHEAQTVAALSAASGATLVQVNYRLAKDHRYPTPVHDLLNAWDWVLQNLVDDSSRLGVCGELLGANLATTLALTECHEQSPGIAAAALNNPLVDWILPPDLVRRKEDADDDDDGDHRFLDHLQDLANVSITTPGRPGRRKHRSSWDTHGADPALPTAAITRARAAFFHNQDGYFDSFASPIHFLRTPGLAFTAPPKTDDELASEWDEDDSITSPYHGLRASVEPRRRSYRMYPPTGAGLRLPLLRVTAGESSPLRDQADELVRLVQRSVKHDNDGSRDEALSRCAPLSLRPGVGLWSGAHRARDWRDEVEAVGSWFRHVLAQDSNGM</sequence>
<dbReference type="PANTHER" id="PTHR23024">
    <property type="entry name" value="ARYLACETAMIDE DEACETYLASE"/>
    <property type="match status" value="1"/>
</dbReference>
<accession>A0ABR1YNJ8</accession>
<dbReference type="InterPro" id="IPR050466">
    <property type="entry name" value="Carboxylest/Gibb_receptor"/>
</dbReference>
<feature type="domain" description="Alpha/beta hydrolase fold-3" evidence="2">
    <location>
        <begin position="84"/>
        <end position="187"/>
    </location>
</feature>
<organism evidence="3 4">
    <name type="scientific">Phyllosticta capitalensis</name>
    <dbReference type="NCBI Taxonomy" id="121624"/>
    <lineage>
        <taxon>Eukaryota</taxon>
        <taxon>Fungi</taxon>
        <taxon>Dikarya</taxon>
        <taxon>Ascomycota</taxon>
        <taxon>Pezizomycotina</taxon>
        <taxon>Dothideomycetes</taxon>
        <taxon>Dothideomycetes incertae sedis</taxon>
        <taxon>Botryosphaeriales</taxon>
        <taxon>Phyllostictaceae</taxon>
        <taxon>Phyllosticta</taxon>
    </lineage>
</organism>
<dbReference type="InterPro" id="IPR029058">
    <property type="entry name" value="AB_hydrolase_fold"/>
</dbReference>
<gene>
    <name evidence="3" type="ORF">HDK90DRAFT_511833</name>
</gene>
<dbReference type="InterPro" id="IPR013094">
    <property type="entry name" value="AB_hydrolase_3"/>
</dbReference>
<dbReference type="Pfam" id="PF07859">
    <property type="entry name" value="Abhydrolase_3"/>
    <property type="match status" value="1"/>
</dbReference>
<dbReference type="PANTHER" id="PTHR23024:SF24">
    <property type="entry name" value="ALPHA_BETA HYDROLASE FOLD-3 DOMAIN-CONTAINING PROTEIN"/>
    <property type="match status" value="1"/>
</dbReference>
<dbReference type="Gene3D" id="3.40.50.1820">
    <property type="entry name" value="alpha/beta hydrolase"/>
    <property type="match status" value="1"/>
</dbReference>
<name>A0ABR1YNJ8_9PEZI</name>
<keyword evidence="4" id="KW-1185">Reference proteome</keyword>